<dbReference type="CDD" id="cd01066">
    <property type="entry name" value="APP_MetAP"/>
    <property type="match status" value="1"/>
</dbReference>
<dbReference type="EMBL" id="KZ559605">
    <property type="protein sequence ID" value="PLN76995.1"/>
    <property type="molecule type" value="Genomic_DNA"/>
</dbReference>
<dbReference type="PANTHER" id="PTHR46112">
    <property type="entry name" value="AMINOPEPTIDASE"/>
    <property type="match status" value="1"/>
</dbReference>
<dbReference type="InterPro" id="IPR000587">
    <property type="entry name" value="Creatinase_N"/>
</dbReference>
<keyword evidence="6" id="KW-1185">Reference proteome</keyword>
<feature type="compositionally biased region" description="Low complexity" evidence="2">
    <location>
        <begin position="223"/>
        <end position="242"/>
    </location>
</feature>
<dbReference type="GO" id="GO:0004177">
    <property type="term" value="F:aminopeptidase activity"/>
    <property type="evidence" value="ECO:0007669"/>
    <property type="project" value="UniProtKB-KW"/>
</dbReference>
<reference evidence="6" key="1">
    <citation type="submission" date="2017-12" db="EMBL/GenBank/DDBJ databases">
        <authorList>
            <consortium name="DOE Joint Genome Institute"/>
            <person name="Mondo S.J."/>
            <person name="Kjaerbolling I."/>
            <person name="Vesth T.C."/>
            <person name="Frisvad J.C."/>
            <person name="Nybo J.L."/>
            <person name="Theobald S."/>
            <person name="Kuo A."/>
            <person name="Bowyer P."/>
            <person name="Matsuda Y."/>
            <person name="Lyhne E.K."/>
            <person name="Kogle M.E."/>
            <person name="Clum A."/>
            <person name="Lipzen A."/>
            <person name="Salamov A."/>
            <person name="Ngan C.Y."/>
            <person name="Daum C."/>
            <person name="Chiniquy J."/>
            <person name="Barry K."/>
            <person name="LaButti K."/>
            <person name="Haridas S."/>
            <person name="Simmons B.A."/>
            <person name="Magnuson J.K."/>
            <person name="Mortensen U.H."/>
            <person name="Larsen T.O."/>
            <person name="Grigoriev I.V."/>
            <person name="Baker S.E."/>
            <person name="Andersen M.R."/>
            <person name="Nordberg H.P."/>
            <person name="Cantor M.N."/>
            <person name="Hua S.X."/>
        </authorList>
    </citation>
    <scope>NUCLEOTIDE SEQUENCE [LARGE SCALE GENOMIC DNA]</scope>
    <source>
        <strain evidence="6">IBT 19404</strain>
    </source>
</reference>
<gene>
    <name evidence="5" type="ORF">BDW42DRAFT_177646</name>
</gene>
<evidence type="ECO:0000313" key="6">
    <source>
        <dbReference type="Proteomes" id="UP000235023"/>
    </source>
</evidence>
<dbReference type="Gene3D" id="3.40.350.10">
    <property type="entry name" value="Creatinase/prolidase N-terminal domain"/>
    <property type="match status" value="1"/>
</dbReference>
<evidence type="ECO:0000256" key="2">
    <source>
        <dbReference type="SAM" id="MobiDB-lite"/>
    </source>
</evidence>
<keyword evidence="5" id="KW-0031">Aminopeptidase</keyword>
<protein>
    <recommendedName>
        <fullName evidence="1">Probable Xaa-Pro aminopeptidase P</fullName>
    </recommendedName>
</protein>
<evidence type="ECO:0000259" key="3">
    <source>
        <dbReference type="Pfam" id="PF00557"/>
    </source>
</evidence>
<proteinExistence type="predicted"/>
<dbReference type="InterPro" id="IPR000994">
    <property type="entry name" value="Pept_M24"/>
</dbReference>
<dbReference type="Proteomes" id="UP000235023">
    <property type="component" value="Unassembled WGS sequence"/>
</dbReference>
<dbReference type="InterPro" id="IPR036005">
    <property type="entry name" value="Creatinase/aminopeptidase-like"/>
</dbReference>
<name>A0A2J5HIW5_9EURO</name>
<dbReference type="Pfam" id="PF00557">
    <property type="entry name" value="Peptidase_M24"/>
    <property type="match status" value="1"/>
</dbReference>
<organism evidence="5 6">
    <name type="scientific">Aspergillus taichungensis</name>
    <dbReference type="NCBI Taxonomy" id="482145"/>
    <lineage>
        <taxon>Eukaryota</taxon>
        <taxon>Fungi</taxon>
        <taxon>Dikarya</taxon>
        <taxon>Ascomycota</taxon>
        <taxon>Pezizomycotina</taxon>
        <taxon>Eurotiomycetes</taxon>
        <taxon>Eurotiomycetidae</taxon>
        <taxon>Eurotiales</taxon>
        <taxon>Aspergillaceae</taxon>
        <taxon>Aspergillus</taxon>
        <taxon>Aspergillus subgen. Circumdati</taxon>
    </lineage>
</organism>
<dbReference type="PANTHER" id="PTHR46112:SF2">
    <property type="entry name" value="XAA-PRO AMINOPEPTIDASE P-RELATED"/>
    <property type="match status" value="1"/>
</dbReference>
<evidence type="ECO:0000259" key="4">
    <source>
        <dbReference type="Pfam" id="PF01321"/>
    </source>
</evidence>
<feature type="domain" description="Peptidase M24" evidence="3">
    <location>
        <begin position="169"/>
        <end position="403"/>
    </location>
</feature>
<dbReference type="OrthoDB" id="9995434at2759"/>
<keyword evidence="5" id="KW-0645">Protease</keyword>
<accession>A0A2J5HIW5</accession>
<dbReference type="Pfam" id="PF01321">
    <property type="entry name" value="Creatinase_N"/>
    <property type="match status" value="1"/>
</dbReference>
<dbReference type="SUPFAM" id="SSF55920">
    <property type="entry name" value="Creatinase/aminopeptidase"/>
    <property type="match status" value="1"/>
</dbReference>
<feature type="domain" description="Creatinase N-terminal" evidence="4">
    <location>
        <begin position="17"/>
        <end position="161"/>
    </location>
</feature>
<evidence type="ECO:0000313" key="5">
    <source>
        <dbReference type="EMBL" id="PLN76995.1"/>
    </source>
</evidence>
<dbReference type="InterPro" id="IPR050659">
    <property type="entry name" value="Peptidase_M24B"/>
</dbReference>
<dbReference type="AlphaFoldDB" id="A0A2J5HIW5"/>
<feature type="region of interest" description="Disordered" evidence="2">
    <location>
        <begin position="220"/>
        <end position="257"/>
    </location>
</feature>
<keyword evidence="5" id="KW-0378">Hydrolase</keyword>
<dbReference type="Gene3D" id="3.90.230.10">
    <property type="entry name" value="Creatinase/methionine aminopeptidase superfamily"/>
    <property type="match status" value="1"/>
</dbReference>
<evidence type="ECO:0000256" key="1">
    <source>
        <dbReference type="ARBA" id="ARBA00020658"/>
    </source>
</evidence>
<sequence length="418" mass="45220">MGGLKISDQMGFTIQPRVGRLRAQMTKEKIDAIVCFQPENSFYLTGFSSIVSSHPIIAVLAPRGDPTLLVYALRDDHSRAGAWTPGMKLFNTQTRNVPTGPSWQAALSSILANLDMEGKTIGIEEEFIALERARDPVNKTPPPPGAKFVNATPLIGRCRLVKDPDEIANVRIAAHIADVGMEAAIAALAGGDVTERDVTIASTHAMNQHWARHYPDVEVRRVGSSSPSSPDGSNHHQQQQQQSGLATSVNSGPRKFYHACENHPTLRRPQPAETVSVTVWAVANGMPAKLERTVCVGPIPGVEKSAITAVLEIRDEIEPLLRPGTPFSYLYGMARKGYNARGYGANLPGRIGHTVGFVSQEQALIDGGSSLVLEPGMIIMLEPHLHISGLCATQYSDTVLITETGHEYLTHKSGHLEV</sequence>
<dbReference type="SUPFAM" id="SSF53092">
    <property type="entry name" value="Creatinase/prolidase N-terminal domain"/>
    <property type="match status" value="1"/>
</dbReference>
<dbReference type="InterPro" id="IPR029149">
    <property type="entry name" value="Creatin/AminoP/Spt16_N"/>
</dbReference>